<keyword evidence="4" id="KW-1185">Reference proteome</keyword>
<dbReference type="InterPro" id="IPR029058">
    <property type="entry name" value="AB_hydrolase_fold"/>
</dbReference>
<dbReference type="SUPFAM" id="SSF53474">
    <property type="entry name" value="alpha/beta-Hydrolases"/>
    <property type="match status" value="1"/>
</dbReference>
<keyword evidence="1" id="KW-0378">Hydrolase</keyword>
<evidence type="ECO:0000313" key="3">
    <source>
        <dbReference type="EMBL" id="MBB6002475.1"/>
    </source>
</evidence>
<dbReference type="InterPro" id="IPR050300">
    <property type="entry name" value="GDXG_lipolytic_enzyme"/>
</dbReference>
<dbReference type="Proteomes" id="UP000524404">
    <property type="component" value="Unassembled WGS sequence"/>
</dbReference>
<dbReference type="EMBL" id="JACHKT010000006">
    <property type="protein sequence ID" value="MBB6002475.1"/>
    <property type="molecule type" value="Genomic_DNA"/>
</dbReference>
<dbReference type="PANTHER" id="PTHR48081">
    <property type="entry name" value="AB HYDROLASE SUPERFAMILY PROTEIN C4A8.06C"/>
    <property type="match status" value="1"/>
</dbReference>
<organism evidence="3 4">
    <name type="scientific">Arcicella rosea</name>
    <dbReference type="NCBI Taxonomy" id="502909"/>
    <lineage>
        <taxon>Bacteria</taxon>
        <taxon>Pseudomonadati</taxon>
        <taxon>Bacteroidota</taxon>
        <taxon>Cytophagia</taxon>
        <taxon>Cytophagales</taxon>
        <taxon>Flectobacillaceae</taxon>
        <taxon>Arcicella</taxon>
    </lineage>
</organism>
<dbReference type="AlphaFoldDB" id="A0A841EH46"/>
<comment type="caution">
    <text evidence="3">The sequence shown here is derived from an EMBL/GenBank/DDBJ whole genome shotgun (WGS) entry which is preliminary data.</text>
</comment>
<dbReference type="RefSeq" id="WP_221432410.1">
    <property type="nucleotide sequence ID" value="NZ_JACHKT010000006.1"/>
</dbReference>
<sequence length="320" mass="36504">MKVTKDMLHPDLQKYYTPFTLAAPLISTEIGIKINNFLFQFLESKKIKGFKNEVVEVPSKSSETLIRTRIFSPENQAENLPCVLFNHGGGYLMGNPEQFLSIIEKLLQARPCVLIAPDYRLSLEAPYPASFNDCYDTLLWAKENAEKLQINPNLFIIAGHSAGGGLTAAITNKVRDTQDVKIAFQMPIYPMLDDRQDTDSSRDMDVPVWNTKSNNFAWKTYLREIYEKKMDVPVYAAPGRNTDFTGFPPTITFIGEYEPFRDETLSYIENLRSAGIPVKFKFYEKVFHGFDMVAPTSSVGMDAIQFTIDSFCEFYDKYCK</sequence>
<protein>
    <submittedName>
        <fullName evidence="3">Acetyl esterase/lipase</fullName>
    </submittedName>
</protein>
<accession>A0A841EH46</accession>
<evidence type="ECO:0000256" key="1">
    <source>
        <dbReference type="ARBA" id="ARBA00022801"/>
    </source>
</evidence>
<gene>
    <name evidence="3" type="ORF">HNP25_001127</name>
</gene>
<dbReference type="Pfam" id="PF07859">
    <property type="entry name" value="Abhydrolase_3"/>
    <property type="match status" value="1"/>
</dbReference>
<feature type="domain" description="Alpha/beta hydrolase fold-3" evidence="2">
    <location>
        <begin position="83"/>
        <end position="291"/>
    </location>
</feature>
<dbReference type="InterPro" id="IPR013094">
    <property type="entry name" value="AB_hydrolase_3"/>
</dbReference>
<dbReference type="Gene3D" id="3.40.50.1820">
    <property type="entry name" value="alpha/beta hydrolase"/>
    <property type="match status" value="1"/>
</dbReference>
<name>A0A841EH46_9BACT</name>
<dbReference type="GO" id="GO:0016787">
    <property type="term" value="F:hydrolase activity"/>
    <property type="evidence" value="ECO:0007669"/>
    <property type="project" value="UniProtKB-KW"/>
</dbReference>
<proteinExistence type="predicted"/>
<reference evidence="3 4" key="1">
    <citation type="submission" date="2020-08" db="EMBL/GenBank/DDBJ databases">
        <title>Functional genomics of gut bacteria from endangered species of beetles.</title>
        <authorList>
            <person name="Carlos-Shanley C."/>
        </authorList>
    </citation>
    <scope>NUCLEOTIDE SEQUENCE [LARGE SCALE GENOMIC DNA]</scope>
    <source>
        <strain evidence="3 4">S00070</strain>
    </source>
</reference>
<evidence type="ECO:0000313" key="4">
    <source>
        <dbReference type="Proteomes" id="UP000524404"/>
    </source>
</evidence>
<dbReference type="PANTHER" id="PTHR48081:SF8">
    <property type="entry name" value="ALPHA_BETA HYDROLASE FOLD-3 DOMAIN-CONTAINING PROTEIN-RELATED"/>
    <property type="match status" value="1"/>
</dbReference>
<evidence type="ECO:0000259" key="2">
    <source>
        <dbReference type="Pfam" id="PF07859"/>
    </source>
</evidence>